<protein>
    <submittedName>
        <fullName evidence="4">NLR family CARD domain-containing protein 4</fullName>
    </submittedName>
</protein>
<sequence>MEAVNILLIAINICVYMHKIDASGGCASPQYIELGTRGTVVCSFNGSFYGVIWYTSKEYITEESPVYLTEFVKKGKGYNSGEFDIHIDGSLIINNVSLNHNHYFTVVKLSSPTDKSVPHFIDVIVVVKPRITHPVINICESESTLCFWSWKDGQEIVCSVQDTRPAVTLSWKAKLSNEDRNISADMLITKNGILSKTWATINNTFLYSSALRLLVCKAECPKMMLKESEAQLIVHNGLVKMPLVEASKKNGELYSRVELPCHTRDVLFFVWRYRKKMSDPFLEISWAALNTDKWTTVSSVEYEIGTDGSLVIANLSTDQAGRYACMYGNGTAHGVIEFDLSYYVLPNPSRPIVKGCSNGSSCILTVHDKGTLTCTICGIWPRVQIGWRVLQENPGQNDISFVNEKTTITYNMKDTLDITLVSEYDASFSTNTNFNMECIVSHPEIKAFNISSGVKLLLLKVENSSSKPETDGSSPNWKLLKTILPSFLVVFFLLIGCGVIIVTVKMSRKRAAIQEKKPEAENALLEIKNDEKKETLVAEIKGKYAALCEQVHPIPYVREKMYNVNRVFVEGGLKYLDKDTKPAIQETWQEMKSYHAIFNDPRLKSKRRIVEGEPGYGKSTLALQIAYDWCNSSNTSSLDNAEICIILNLKQYGAVNSFFKAVKLYLLPTDTSLNEHDIESVIRKSHSVLIILDGFDELPGSVTNSNSDVFDIINGNRFQQMDVIITTRSSCLPDELAPHALRIRMTGFDEKSRQAYIRKAIVGDDIIAEETINRKLRENPFLFDLCEVPLFFVLFVHVCSGEERVPKFATVTQFFSHIISCLHSHMKSKLLSDEVQKYNFYERNHGELDKIAFEALLVGSKSMNWDKCHLRKICGADLYDQYVKSGILIEEDVLSLPNDLTLLSEKAVHRMEVRFYHKLFCEWYAAHYLSKYAADPGVELDLRKRVLCSFKPKSDNERSSVGKEESLNLQTELELETLDPFECQYVYRFACGLKAEAAEKIYGYLKTVYGGDKFEILCVLEQTENLERFHQVIENLCSKQLMIHGEYSRLHQRSTIQLLEFASRQGISITEVLLRNCFKSVDKNGSFLQLTSDVKFVILNTLEKIIISQDRWEFSEMDIGQIFVFCSKCPVLQSLNI</sequence>
<reference evidence="4" key="1">
    <citation type="submission" date="2021-10" db="EMBL/GenBank/DDBJ databases">
        <title>Tropical sea cucumber genome reveals ecological adaptation and Cuvierian tubules defense mechanism.</title>
        <authorList>
            <person name="Chen T."/>
        </authorList>
    </citation>
    <scope>NUCLEOTIDE SEQUENCE</scope>
    <source>
        <strain evidence="4">Nanhai2018</strain>
        <tissue evidence="4">Muscle</tissue>
    </source>
</reference>
<evidence type="ECO:0000259" key="3">
    <source>
        <dbReference type="PROSITE" id="PS50835"/>
    </source>
</evidence>
<gene>
    <name evidence="4" type="ORF">HOLleu_02545</name>
</gene>
<evidence type="ECO:0000256" key="2">
    <source>
        <dbReference type="SAM" id="SignalP"/>
    </source>
</evidence>
<dbReference type="PANTHER" id="PTHR46312">
    <property type="entry name" value="NACHT DOMAIN-CONTAINING PROTEIN"/>
    <property type="match status" value="1"/>
</dbReference>
<dbReference type="SUPFAM" id="SSF52540">
    <property type="entry name" value="P-loop containing nucleoside triphosphate hydrolases"/>
    <property type="match status" value="1"/>
</dbReference>
<keyword evidence="1" id="KW-0472">Membrane</keyword>
<dbReference type="EMBL" id="JAIZAY010000001">
    <property type="protein sequence ID" value="KAJ8049695.1"/>
    <property type="molecule type" value="Genomic_DNA"/>
</dbReference>
<proteinExistence type="predicted"/>
<comment type="caution">
    <text evidence="4">The sequence shown here is derived from an EMBL/GenBank/DDBJ whole genome shotgun (WGS) entry which is preliminary data.</text>
</comment>
<keyword evidence="2" id="KW-0732">Signal</keyword>
<organism evidence="4 5">
    <name type="scientific">Holothuria leucospilota</name>
    <name type="common">Black long sea cucumber</name>
    <name type="synonym">Mertensiothuria leucospilota</name>
    <dbReference type="NCBI Taxonomy" id="206669"/>
    <lineage>
        <taxon>Eukaryota</taxon>
        <taxon>Metazoa</taxon>
        <taxon>Echinodermata</taxon>
        <taxon>Eleutherozoa</taxon>
        <taxon>Echinozoa</taxon>
        <taxon>Holothuroidea</taxon>
        <taxon>Aspidochirotacea</taxon>
        <taxon>Aspidochirotida</taxon>
        <taxon>Holothuriidae</taxon>
        <taxon>Holothuria</taxon>
    </lineage>
</organism>
<keyword evidence="5" id="KW-1185">Reference proteome</keyword>
<dbReference type="InterPro" id="IPR003599">
    <property type="entry name" value="Ig_sub"/>
</dbReference>
<dbReference type="Pfam" id="PF05729">
    <property type="entry name" value="NACHT"/>
    <property type="match status" value="1"/>
</dbReference>
<evidence type="ECO:0000313" key="4">
    <source>
        <dbReference type="EMBL" id="KAJ8049695.1"/>
    </source>
</evidence>
<keyword evidence="1" id="KW-1133">Transmembrane helix</keyword>
<dbReference type="Proteomes" id="UP001152320">
    <property type="component" value="Chromosome 1"/>
</dbReference>
<accession>A0A9Q1HKY3</accession>
<evidence type="ECO:0000256" key="1">
    <source>
        <dbReference type="SAM" id="Phobius"/>
    </source>
</evidence>
<dbReference type="SUPFAM" id="SSF48726">
    <property type="entry name" value="Immunoglobulin"/>
    <property type="match status" value="2"/>
</dbReference>
<keyword evidence="1" id="KW-0812">Transmembrane</keyword>
<dbReference type="SMART" id="SM00409">
    <property type="entry name" value="IG"/>
    <property type="match status" value="2"/>
</dbReference>
<dbReference type="PROSITE" id="PS50835">
    <property type="entry name" value="IG_LIKE"/>
    <property type="match status" value="2"/>
</dbReference>
<feature type="signal peptide" evidence="2">
    <location>
        <begin position="1"/>
        <end position="22"/>
    </location>
</feature>
<feature type="domain" description="Ig-like" evidence="3">
    <location>
        <begin position="348"/>
        <end position="451"/>
    </location>
</feature>
<name>A0A9Q1HKY3_HOLLE</name>
<feature type="chain" id="PRO_5040515759" evidence="2">
    <location>
        <begin position="23"/>
        <end position="1137"/>
    </location>
</feature>
<feature type="domain" description="Ig-like" evidence="3">
    <location>
        <begin position="221"/>
        <end position="341"/>
    </location>
</feature>
<dbReference type="InterPro" id="IPR036179">
    <property type="entry name" value="Ig-like_dom_sf"/>
</dbReference>
<evidence type="ECO:0000313" key="5">
    <source>
        <dbReference type="Proteomes" id="UP001152320"/>
    </source>
</evidence>
<feature type="transmembrane region" description="Helical" evidence="1">
    <location>
        <begin position="781"/>
        <end position="798"/>
    </location>
</feature>
<dbReference type="PANTHER" id="PTHR46312:SF2">
    <property type="entry name" value="NUCLEOTIDE-BINDING OLIGOMERIZATION DOMAIN-CONTAINING PROTEIN 2-LIKE"/>
    <property type="match status" value="1"/>
</dbReference>
<dbReference type="OrthoDB" id="427518at2759"/>
<dbReference type="Gene3D" id="3.40.50.300">
    <property type="entry name" value="P-loop containing nucleotide triphosphate hydrolases"/>
    <property type="match status" value="1"/>
</dbReference>
<feature type="transmembrane region" description="Helical" evidence="1">
    <location>
        <begin position="483"/>
        <end position="504"/>
    </location>
</feature>
<dbReference type="InterPro" id="IPR007110">
    <property type="entry name" value="Ig-like_dom"/>
</dbReference>
<dbReference type="InterPro" id="IPR007111">
    <property type="entry name" value="NACHT_NTPase"/>
</dbReference>
<dbReference type="InterPro" id="IPR027417">
    <property type="entry name" value="P-loop_NTPase"/>
</dbReference>
<dbReference type="AlphaFoldDB" id="A0A9Q1HKY3"/>